<feature type="region of interest" description="Disordered" evidence="2">
    <location>
        <begin position="632"/>
        <end position="651"/>
    </location>
</feature>
<evidence type="ECO:0000256" key="1">
    <source>
        <dbReference type="SAM" id="Coils"/>
    </source>
</evidence>
<accession>A0A9P5TPM9</accession>
<feature type="coiled-coil region" evidence="1">
    <location>
        <begin position="35"/>
        <end position="67"/>
    </location>
</feature>
<keyword evidence="1" id="KW-0175">Coiled coil</keyword>
<dbReference type="InterPro" id="IPR041539">
    <property type="entry name" value="CxC5"/>
</dbReference>
<dbReference type="Pfam" id="PF18718">
    <property type="entry name" value="CxC5"/>
    <property type="match status" value="1"/>
</dbReference>
<evidence type="ECO:0000313" key="4">
    <source>
        <dbReference type="EMBL" id="KAF8905218.1"/>
    </source>
</evidence>
<name>A0A9P5TPM9_GYMJU</name>
<dbReference type="Proteomes" id="UP000724874">
    <property type="component" value="Unassembled WGS sequence"/>
</dbReference>
<dbReference type="EMBL" id="JADNYJ010000023">
    <property type="protein sequence ID" value="KAF8905218.1"/>
    <property type="molecule type" value="Genomic_DNA"/>
</dbReference>
<proteinExistence type="predicted"/>
<sequence>MAEWLELIDASQEDDKCVWGFLKQAYSFLELSDWIKHQEKEKQQEKEERERKEKEKEKKEIEEIRGEVGLGQNLLKEAKAILKGSSIRVIALVLFFPLVEAAPAKQQFPDISFKAFNKFVERTFSSDVSLATVLAVLFSLTENMDLLNLHARQIETLFFPGEYPHTWIKQATALSSKLDDFVELLSLTPYDWNNTLGKKLLPVSYDSIHRVQKCQPRALLQTTRTSQIPLVTLLKEDVIYKDVPVLIGKCTTCDTTYHADHERFKDHFGIWNNCYLNSAQFLKVGQSTWVDRKFGHAVLSGIYNFHASASAYTQFWNDCASNSGVDFMLTRCHTWQTFIQDTKKIDLELKENLNINEVTKEVYAILGNAGIIELGLKHSCSQCHQPYKEVADLIGNEDPAAVLGADSNSAVPSLVGEYAAQSAHETTQARQQARIQAERIGNNDEMNVDYDDVNMIVSHYFNSSRFYCVETICAPCGVVIAWTKFDKSESPTKILNFLKSVYPTQDSCPNYICIDKACKVLQTSIANRSWDTWQQTSCFIVDSYHYINHCTTDYLCCKWCNPAPLDGSAPNLVKVAKNKEGNDYLQRAFNTQACEQLNSWLGGFEGILKQMMIGNFDWLLHTMLLYHTQQIEDPDEDDDDNDDNPIQYWDD</sequence>
<reference evidence="4" key="1">
    <citation type="submission" date="2020-11" db="EMBL/GenBank/DDBJ databases">
        <authorList>
            <consortium name="DOE Joint Genome Institute"/>
            <person name="Ahrendt S."/>
            <person name="Riley R."/>
            <person name="Andreopoulos W."/>
            <person name="LaButti K."/>
            <person name="Pangilinan J."/>
            <person name="Ruiz-duenas F.J."/>
            <person name="Barrasa J.M."/>
            <person name="Sanchez-Garcia M."/>
            <person name="Camarero S."/>
            <person name="Miyauchi S."/>
            <person name="Serrano A."/>
            <person name="Linde D."/>
            <person name="Babiker R."/>
            <person name="Drula E."/>
            <person name="Ayuso-Fernandez I."/>
            <person name="Pacheco R."/>
            <person name="Padilla G."/>
            <person name="Ferreira P."/>
            <person name="Barriuso J."/>
            <person name="Kellner H."/>
            <person name="Castanera R."/>
            <person name="Alfaro M."/>
            <person name="Ramirez L."/>
            <person name="Pisabarro A.G."/>
            <person name="Kuo A."/>
            <person name="Tritt A."/>
            <person name="Lipzen A."/>
            <person name="He G."/>
            <person name="Yan M."/>
            <person name="Ng V."/>
            <person name="Cullen D."/>
            <person name="Martin F."/>
            <person name="Rosso M.-N."/>
            <person name="Henrissat B."/>
            <person name="Hibbett D."/>
            <person name="Martinez A.T."/>
            <person name="Grigoriev I.V."/>
        </authorList>
    </citation>
    <scope>NUCLEOTIDE SEQUENCE</scope>
    <source>
        <strain evidence="4">AH 44721</strain>
    </source>
</reference>
<organism evidence="4 5">
    <name type="scientific">Gymnopilus junonius</name>
    <name type="common">Spectacular rustgill mushroom</name>
    <name type="synonym">Gymnopilus spectabilis subsp. junonius</name>
    <dbReference type="NCBI Taxonomy" id="109634"/>
    <lineage>
        <taxon>Eukaryota</taxon>
        <taxon>Fungi</taxon>
        <taxon>Dikarya</taxon>
        <taxon>Basidiomycota</taxon>
        <taxon>Agaricomycotina</taxon>
        <taxon>Agaricomycetes</taxon>
        <taxon>Agaricomycetidae</taxon>
        <taxon>Agaricales</taxon>
        <taxon>Agaricineae</taxon>
        <taxon>Hymenogastraceae</taxon>
        <taxon>Gymnopilus</taxon>
    </lineage>
</organism>
<comment type="caution">
    <text evidence="4">The sequence shown here is derived from an EMBL/GenBank/DDBJ whole genome shotgun (WGS) entry which is preliminary data.</text>
</comment>
<evidence type="ECO:0000259" key="3">
    <source>
        <dbReference type="Pfam" id="PF18718"/>
    </source>
</evidence>
<dbReference type="OrthoDB" id="2527272at2759"/>
<feature type="domain" description="CxC5 like cysteine cluster associated with KDZ" evidence="3">
    <location>
        <begin position="212"/>
        <end position="319"/>
    </location>
</feature>
<protein>
    <recommendedName>
        <fullName evidence="3">CxC5 like cysteine cluster associated with KDZ domain-containing protein</fullName>
    </recommendedName>
</protein>
<evidence type="ECO:0000256" key="2">
    <source>
        <dbReference type="SAM" id="MobiDB-lite"/>
    </source>
</evidence>
<dbReference type="AlphaFoldDB" id="A0A9P5TPM9"/>
<evidence type="ECO:0000313" key="5">
    <source>
        <dbReference type="Proteomes" id="UP000724874"/>
    </source>
</evidence>
<gene>
    <name evidence="4" type="ORF">CPB84DRAFT_1893787</name>
</gene>
<keyword evidence="5" id="KW-1185">Reference proteome</keyword>